<protein>
    <recommendedName>
        <fullName evidence="2">Phosphodiester glycosidase domain-containing protein</fullName>
    </recommendedName>
</protein>
<keyword evidence="4" id="KW-1185">Reference proteome</keyword>
<reference evidence="4" key="1">
    <citation type="journal article" date="2019" name="Int. J. Syst. Evol. Microbiol.">
        <title>The Global Catalogue of Microorganisms (GCM) 10K type strain sequencing project: providing services to taxonomists for standard genome sequencing and annotation.</title>
        <authorList>
            <consortium name="The Broad Institute Genomics Platform"/>
            <consortium name="The Broad Institute Genome Sequencing Center for Infectious Disease"/>
            <person name="Wu L."/>
            <person name="Ma J."/>
        </authorList>
    </citation>
    <scope>NUCLEOTIDE SEQUENCE [LARGE SCALE GENOMIC DNA]</scope>
    <source>
        <strain evidence="4">JCM 18326</strain>
    </source>
</reference>
<evidence type="ECO:0000259" key="2">
    <source>
        <dbReference type="Pfam" id="PF09992"/>
    </source>
</evidence>
<dbReference type="Pfam" id="PF09992">
    <property type="entry name" value="NAGPA"/>
    <property type="match status" value="1"/>
</dbReference>
<proteinExistence type="predicted"/>
<dbReference type="Proteomes" id="UP001500298">
    <property type="component" value="Unassembled WGS sequence"/>
</dbReference>
<feature type="signal peptide" evidence="1">
    <location>
        <begin position="1"/>
        <end position="21"/>
    </location>
</feature>
<evidence type="ECO:0000313" key="4">
    <source>
        <dbReference type="Proteomes" id="UP001500298"/>
    </source>
</evidence>
<organism evidence="3 4">
    <name type="scientific">Algivirga pacifica</name>
    <dbReference type="NCBI Taxonomy" id="1162670"/>
    <lineage>
        <taxon>Bacteria</taxon>
        <taxon>Pseudomonadati</taxon>
        <taxon>Bacteroidota</taxon>
        <taxon>Cytophagia</taxon>
        <taxon>Cytophagales</taxon>
        <taxon>Flammeovirgaceae</taxon>
        <taxon>Algivirga</taxon>
    </lineage>
</organism>
<name>A0ABP9D811_9BACT</name>
<gene>
    <name evidence="3" type="ORF">GCM10023331_13150</name>
</gene>
<comment type="caution">
    <text evidence="3">The sequence shown here is derived from an EMBL/GenBank/DDBJ whole genome shotgun (WGS) entry which is preliminary data.</text>
</comment>
<keyword evidence="1" id="KW-0732">Signal</keyword>
<dbReference type="PROSITE" id="PS51257">
    <property type="entry name" value="PROKAR_LIPOPROTEIN"/>
    <property type="match status" value="1"/>
</dbReference>
<feature type="domain" description="Phosphodiester glycosidase" evidence="2">
    <location>
        <begin position="73"/>
        <end position="220"/>
    </location>
</feature>
<feature type="chain" id="PRO_5045196132" description="Phosphodiester glycosidase domain-containing protein" evidence="1">
    <location>
        <begin position="22"/>
        <end position="448"/>
    </location>
</feature>
<evidence type="ECO:0000256" key="1">
    <source>
        <dbReference type="SAM" id="SignalP"/>
    </source>
</evidence>
<sequence length="448" mass="50490">MNKMRSILIVVLLFLSCFAQAQEVLFKGKKYMVQKVYLPDGNLRMHWNTSAKSPLRSFENVRQLLQEEGREMHFVTNGGIFKPGLVPEGLYVENGKQLVSLNLEEGRGNYYLKPNGVFYIDQQWRGAVIPSEQYLNIDTTQVKYALQSGPMLLIDGEIHPVFNPESTSRYIRSGVGVKGEDAIFVISKVPVTFYEFASFFKKIMKCDNALYLDGAISEMYQKDVSKQGRRHADFSVMISESKPLPDTLLKVKSPQKIIKDTLDVYTLSGPVQFHHQEAKYNVKGFLYSIYDQDRQGVQAVVTLMENKKTYACGVLVKTSAHAYQIKKQEALSLKDDTYQKPILLQEILLLNGRQLTSSPTGAIKEAVVVLGLSTSGNVLLLESKSPNNTYEQLVEVLKKKGCHSACVLDRGGNIALSVLSQYPNWETPIEDKTKKILVISSNQKLMHK</sequence>
<evidence type="ECO:0000313" key="3">
    <source>
        <dbReference type="EMBL" id="GAA4829387.1"/>
    </source>
</evidence>
<dbReference type="EMBL" id="BAABJX010000021">
    <property type="protein sequence ID" value="GAA4829387.1"/>
    <property type="molecule type" value="Genomic_DNA"/>
</dbReference>
<accession>A0ABP9D811</accession>
<dbReference type="InterPro" id="IPR018711">
    <property type="entry name" value="NAGPA"/>
</dbReference>